<proteinExistence type="predicted"/>
<feature type="domain" description="Micro-fibrillar-associated protein 1 C-terminal" evidence="1">
    <location>
        <begin position="3"/>
        <end position="193"/>
    </location>
</feature>
<evidence type="ECO:0000313" key="2">
    <source>
        <dbReference type="EMBL" id="EEA06342.1"/>
    </source>
</evidence>
<reference evidence="2" key="1">
    <citation type="submission" date="2008-06" db="EMBL/GenBank/DDBJ databases">
        <authorList>
            <person name="Lorenzi H."/>
            <person name="Inman J."/>
            <person name="Miller J."/>
            <person name="Schobel S."/>
            <person name="Amedeo P."/>
            <person name="Caler E.V."/>
            <person name="da Silva J."/>
        </authorList>
    </citation>
    <scope>NUCLEOTIDE SEQUENCE [LARGE SCALE GENOMIC DNA]</scope>
    <source>
        <strain evidence="2">RN66</strain>
    </source>
</reference>
<sequence length="232" mass="28237">MPKLEFIPYAQRVILRSQDDRKHRMKWEKQRDAEDRRTKREENRIELNNLLYKSTENKNINCTIDPIDDTDDLDNESEYNNWKQRELMRLERDYIECTTQNTIEYSTVEISKNLVDRSEKRKLRHKYLYMQKYYHKGSFFQDKDEPLYNRDFNLPTEEDKVDKTIFPKILQLRRGQLGKSGQSKHKTLRDEDTMSKTSLFYEAYKYNNISGKYKNNTIGNNTEFDRLSLKRK</sequence>
<organism evidence="2 3">
    <name type="scientific">Cryptosporidium muris (strain RN66)</name>
    <dbReference type="NCBI Taxonomy" id="441375"/>
    <lineage>
        <taxon>Eukaryota</taxon>
        <taxon>Sar</taxon>
        <taxon>Alveolata</taxon>
        <taxon>Apicomplexa</taxon>
        <taxon>Conoidasida</taxon>
        <taxon>Coccidia</taxon>
        <taxon>Eucoccidiorida</taxon>
        <taxon>Eimeriorina</taxon>
        <taxon>Cryptosporidiidae</taxon>
        <taxon>Cryptosporidium</taxon>
    </lineage>
</organism>
<dbReference type="PANTHER" id="PTHR15327">
    <property type="entry name" value="MICROFIBRIL-ASSOCIATED PROTEIN"/>
    <property type="match status" value="1"/>
</dbReference>
<dbReference type="InterPro" id="IPR009730">
    <property type="entry name" value="MFAP1_C"/>
</dbReference>
<dbReference type="VEuPathDB" id="CryptoDB:CMU_008330"/>
<name>B6ADQ1_CRYMR</name>
<dbReference type="Proteomes" id="UP000001460">
    <property type="component" value="Unassembled WGS sequence"/>
</dbReference>
<dbReference type="InterPro" id="IPR033194">
    <property type="entry name" value="MFAP1"/>
</dbReference>
<protein>
    <recommendedName>
        <fullName evidence="1">Micro-fibrillar-associated protein 1 C-terminal domain-containing protein</fullName>
    </recommendedName>
</protein>
<dbReference type="GeneID" id="6995685"/>
<dbReference type="EMBL" id="DS989729">
    <property type="protein sequence ID" value="EEA06342.1"/>
    <property type="molecule type" value="Genomic_DNA"/>
</dbReference>
<evidence type="ECO:0000259" key="1">
    <source>
        <dbReference type="Pfam" id="PF06991"/>
    </source>
</evidence>
<gene>
    <name evidence="2" type="ORF">CMU_008330</name>
</gene>
<dbReference type="eggNOG" id="KOG1425">
    <property type="taxonomic scope" value="Eukaryota"/>
</dbReference>
<dbReference type="OrthoDB" id="354460at2759"/>
<dbReference type="STRING" id="441375.B6ADQ1"/>
<accession>B6ADQ1</accession>
<dbReference type="AlphaFoldDB" id="B6ADQ1"/>
<dbReference type="RefSeq" id="XP_002140691.1">
    <property type="nucleotide sequence ID" value="XM_002140655.1"/>
</dbReference>
<dbReference type="Pfam" id="PF06991">
    <property type="entry name" value="MFAP1"/>
    <property type="match status" value="1"/>
</dbReference>
<evidence type="ECO:0000313" key="3">
    <source>
        <dbReference type="Proteomes" id="UP000001460"/>
    </source>
</evidence>
<keyword evidence="3" id="KW-1185">Reference proteome</keyword>